<dbReference type="EMBL" id="CP054580">
    <property type="protein sequence ID" value="QKS23593.1"/>
    <property type="molecule type" value="Genomic_DNA"/>
</dbReference>
<proteinExistence type="predicted"/>
<dbReference type="AlphaFoldDB" id="A0AAP9NK54"/>
<gene>
    <name evidence="2" type="ORF">FX987_01352</name>
</gene>
<protein>
    <recommendedName>
        <fullName evidence="1">YagK/YfjJ C-terminal domain-containing protein</fullName>
    </recommendedName>
</protein>
<keyword evidence="3" id="KW-1185">Reference proteome</keyword>
<dbReference type="Pfam" id="PF11726">
    <property type="entry name" value="YagK_YfjJ_C"/>
    <property type="match status" value="1"/>
</dbReference>
<feature type="domain" description="YagK/YfjJ C-terminal" evidence="1">
    <location>
        <begin position="62"/>
        <end position="229"/>
    </location>
</feature>
<name>A0AAP9NK54_9GAMM</name>
<evidence type="ECO:0000313" key="2">
    <source>
        <dbReference type="EMBL" id="QKS23593.1"/>
    </source>
</evidence>
<dbReference type="RefSeq" id="WP_022523371.1">
    <property type="nucleotide sequence ID" value="NZ_CBDIPO010000002.1"/>
</dbReference>
<dbReference type="InterPro" id="IPR057271">
    <property type="entry name" value="YagK_YfjJ_C"/>
</dbReference>
<sequence length="234" mass="27173">MNTTLPNVGQRNRKRHPDNPALKLFWECRYQDMRVLTHEGPLIENYLEILLRVMNQARQDCPRIFAVRIDLLFPAEGYMGYSGCDNACATSFISHLLWELDVANTKYPHKMRYTWCREQVSSIHHHYHVLLLLNGEAYKGLGYFGKSHGGGFDRDNLYHRIVRAWSSAIAWPLEDMGGLVNVATDSVTEKKYLWNFYQNDQAAFAEVFYGASYMCKAYSKPIKQGFRCFDGSRH</sequence>
<dbReference type="Proteomes" id="UP000509761">
    <property type="component" value="Chromosome"/>
</dbReference>
<organism evidence="2 3">
    <name type="scientific">Vreelandella titanicae</name>
    <dbReference type="NCBI Taxonomy" id="664683"/>
    <lineage>
        <taxon>Bacteria</taxon>
        <taxon>Pseudomonadati</taxon>
        <taxon>Pseudomonadota</taxon>
        <taxon>Gammaproteobacteria</taxon>
        <taxon>Oceanospirillales</taxon>
        <taxon>Halomonadaceae</taxon>
        <taxon>Vreelandella</taxon>
    </lineage>
</organism>
<reference evidence="2 3" key="1">
    <citation type="submission" date="2019-12" db="EMBL/GenBank/DDBJ databases">
        <title>Genome sequencing and assembly of endphytes of Porphyra tenera.</title>
        <authorList>
            <person name="Park J.M."/>
            <person name="Shin R."/>
            <person name="Jo S.H."/>
        </authorList>
    </citation>
    <scope>NUCLEOTIDE SEQUENCE [LARGE SCALE GENOMIC DNA]</scope>
    <source>
        <strain evidence="2 3">GPM3</strain>
    </source>
</reference>
<evidence type="ECO:0000259" key="1">
    <source>
        <dbReference type="Pfam" id="PF11726"/>
    </source>
</evidence>
<accession>A0AAP9NK54</accession>
<evidence type="ECO:0000313" key="3">
    <source>
        <dbReference type="Proteomes" id="UP000509761"/>
    </source>
</evidence>